<feature type="coiled-coil region" evidence="9">
    <location>
        <begin position="1601"/>
        <end position="1705"/>
    </location>
</feature>
<evidence type="ECO:0000256" key="7">
    <source>
        <dbReference type="ARBA" id="ARBA00023273"/>
    </source>
</evidence>
<comment type="subcellular location">
    <subcellularLocation>
        <location evidence="1">Cytoplasm</location>
        <location evidence="1">Cytoskeleton</location>
    </subcellularLocation>
    <subcellularLocation>
        <location evidence="8">Presynapse</location>
    </subcellularLocation>
</comment>
<dbReference type="GO" id="GO:0007274">
    <property type="term" value="P:neuromuscular synaptic transmission"/>
    <property type="evidence" value="ECO:0007669"/>
    <property type="project" value="TreeGrafter"/>
</dbReference>
<dbReference type="InterPro" id="IPR019323">
    <property type="entry name" value="ELKS/CAST"/>
</dbReference>
<feature type="compositionally biased region" description="Basic and acidic residues" evidence="10">
    <location>
        <begin position="897"/>
        <end position="917"/>
    </location>
</feature>
<gene>
    <name evidence="11" type="ORF">MS3_00000154</name>
</gene>
<dbReference type="GO" id="GO:0048788">
    <property type="term" value="C:cytoskeleton of presynaptic active zone"/>
    <property type="evidence" value="ECO:0007669"/>
    <property type="project" value="TreeGrafter"/>
</dbReference>
<keyword evidence="5 9" id="KW-0175">Coiled coil</keyword>
<keyword evidence="12" id="KW-1185">Reference proteome</keyword>
<reference evidence="11" key="4">
    <citation type="journal article" date="2022" name="PLoS Pathog.">
        <title>Chromosome-level genome of Schistosoma haematobium underpins genome-wide explorations of molecular variation.</title>
        <authorList>
            <person name="Stroehlein A.J."/>
            <person name="Korhonen P.K."/>
            <person name="Lee V.V."/>
            <person name="Ralph S.A."/>
            <person name="Mentink-Kane M."/>
            <person name="You H."/>
            <person name="McManus D.P."/>
            <person name="Tchuente L.T."/>
            <person name="Stothard J.R."/>
            <person name="Kaur P."/>
            <person name="Dudchenko O."/>
            <person name="Aiden E.L."/>
            <person name="Yang B."/>
            <person name="Yang H."/>
            <person name="Emery A.M."/>
            <person name="Webster B.L."/>
            <person name="Brindley P.J."/>
            <person name="Rollinson D."/>
            <person name="Chang B.C.H."/>
            <person name="Gasser R.B."/>
            <person name="Young N.D."/>
        </authorList>
    </citation>
    <scope>NUCLEOTIDE SEQUENCE</scope>
</reference>
<evidence type="ECO:0000256" key="2">
    <source>
        <dbReference type="ARBA" id="ARBA00022490"/>
    </source>
</evidence>
<dbReference type="GO" id="GO:0098882">
    <property type="term" value="F:structural constituent of presynaptic active zone"/>
    <property type="evidence" value="ECO:0007669"/>
    <property type="project" value="TreeGrafter"/>
</dbReference>
<dbReference type="SUPFAM" id="SSF57997">
    <property type="entry name" value="Tropomyosin"/>
    <property type="match status" value="2"/>
</dbReference>
<evidence type="ECO:0000313" key="12">
    <source>
        <dbReference type="Proteomes" id="UP000471633"/>
    </source>
</evidence>
<keyword evidence="4" id="KW-0770">Synapse</keyword>
<keyword evidence="6" id="KW-0206">Cytoskeleton</keyword>
<comment type="caution">
    <text evidence="11">The sequence shown here is derived from an EMBL/GenBank/DDBJ whole genome shotgun (WGS) entry which is preliminary data.</text>
</comment>
<dbReference type="GeneID" id="24588851"/>
<reference evidence="11" key="2">
    <citation type="journal article" date="2019" name="Gigascience">
        <title>High-quality Schistosoma haematobium genome achieved by single-molecule and long-range sequencing.</title>
        <authorList>
            <person name="Stroehlein A.J."/>
            <person name="Korhonen P.K."/>
            <person name="Chong T.M."/>
            <person name="Lim Y.L."/>
            <person name="Chan K.G."/>
            <person name="Webster B."/>
            <person name="Rollinson D."/>
            <person name="Brindley P.J."/>
            <person name="Gasser R.B."/>
            <person name="Young N.D."/>
        </authorList>
    </citation>
    <scope>NUCLEOTIDE SEQUENCE</scope>
</reference>
<evidence type="ECO:0000256" key="3">
    <source>
        <dbReference type="ARBA" id="ARBA00022553"/>
    </source>
</evidence>
<organism evidence="11 12">
    <name type="scientific">Schistosoma haematobium</name>
    <name type="common">Blood fluke</name>
    <dbReference type="NCBI Taxonomy" id="6185"/>
    <lineage>
        <taxon>Eukaryota</taxon>
        <taxon>Metazoa</taxon>
        <taxon>Spiralia</taxon>
        <taxon>Lophotrochozoa</taxon>
        <taxon>Platyhelminthes</taxon>
        <taxon>Trematoda</taxon>
        <taxon>Digenea</taxon>
        <taxon>Strigeidida</taxon>
        <taxon>Schistosomatoidea</taxon>
        <taxon>Schistosomatidae</taxon>
        <taxon>Schistosoma</taxon>
    </lineage>
</organism>
<dbReference type="RefSeq" id="XP_051069978.1">
    <property type="nucleotide sequence ID" value="XM_051208037.1"/>
</dbReference>
<feature type="coiled-coil region" evidence="9">
    <location>
        <begin position="1152"/>
        <end position="1245"/>
    </location>
</feature>
<reference evidence="11" key="1">
    <citation type="journal article" date="2012" name="Nat. Genet.">
        <title>Whole-genome sequence of Schistosoma haematobium.</title>
        <authorList>
            <person name="Young N.D."/>
            <person name="Jex A.R."/>
            <person name="Li B."/>
            <person name="Liu S."/>
            <person name="Yang L."/>
            <person name="Xiong Z."/>
            <person name="Li Y."/>
            <person name="Cantacessi C."/>
            <person name="Hall R.S."/>
            <person name="Xu X."/>
            <person name="Chen F."/>
            <person name="Wu X."/>
            <person name="Zerlotini A."/>
            <person name="Oliveira G."/>
            <person name="Hofmann A."/>
            <person name="Zhang G."/>
            <person name="Fang X."/>
            <person name="Kang Y."/>
            <person name="Campbell B.E."/>
            <person name="Loukas A."/>
            <person name="Ranganathan S."/>
            <person name="Rollinson D."/>
            <person name="Rinaldi G."/>
            <person name="Brindley P.J."/>
            <person name="Yang H."/>
            <person name="Wang J."/>
            <person name="Wang J."/>
            <person name="Gasser R.B."/>
        </authorList>
    </citation>
    <scope>NUCLEOTIDE SEQUENCE</scope>
</reference>
<evidence type="ECO:0000256" key="8">
    <source>
        <dbReference type="ARBA" id="ARBA00034106"/>
    </source>
</evidence>
<keyword evidence="2" id="KW-0963">Cytoplasm</keyword>
<feature type="coiled-coil region" evidence="9">
    <location>
        <begin position="1887"/>
        <end position="2268"/>
    </location>
</feature>
<dbReference type="PANTHER" id="PTHR18861">
    <property type="entry name" value="ELKS/RAB6-INTERACTING/CAST PROTEIN"/>
    <property type="match status" value="1"/>
</dbReference>
<dbReference type="Proteomes" id="UP000471633">
    <property type="component" value="Unassembled WGS sequence"/>
</dbReference>
<feature type="compositionally biased region" description="Polar residues" evidence="10">
    <location>
        <begin position="1849"/>
        <end position="1864"/>
    </location>
</feature>
<dbReference type="Pfam" id="PF10174">
    <property type="entry name" value="Cast"/>
    <property type="match status" value="1"/>
</dbReference>
<keyword evidence="3" id="KW-0597">Phosphoprotein</keyword>
<dbReference type="EMBL" id="AMPZ03000003">
    <property type="protein sequence ID" value="KAH9588483.1"/>
    <property type="molecule type" value="Genomic_DNA"/>
</dbReference>
<dbReference type="PANTHER" id="PTHR18861:SF0">
    <property type="entry name" value="BRUCHPILOT, ISOFORM J"/>
    <property type="match status" value="1"/>
</dbReference>
<feature type="region of interest" description="Disordered" evidence="10">
    <location>
        <begin position="318"/>
        <end position="343"/>
    </location>
</feature>
<reference evidence="11" key="3">
    <citation type="submission" date="2021-06" db="EMBL/GenBank/DDBJ databases">
        <title>Chromosome-level genome assembly for S. haematobium.</title>
        <authorList>
            <person name="Stroehlein A.J."/>
        </authorList>
    </citation>
    <scope>NUCLEOTIDE SEQUENCE</scope>
</reference>
<sequence length="2401" mass="277181">MESGRHRSPYYRDNLNLSSHQYIEGVDSNPEIHDRQRPASVQDLEYGEMYDSGIQPHSTSPRLNNPYIDPLIEGDTSGIDHRTTSLDRRGEYYGTLRGNFDSQSERLTRKPINRQSYTLKSLSSNPGLSGILGSTNPSSGRRAHSYDMNLEKQGLTDYNSLLAAAAVGGVGAVGIGTNPPIYGYPTNPLLDYSSTLGVPTFPTIGGLDYATLQRSGVYSGLPQTQPTSIPAGLIPHNPTTDITTLQREYVRLQHELHVTREKLNACTISIRTFWSPELKRERAMRKEENAKYAILADHLHQLQLEKQTMLETLHNMESDLRQERDKRNRSRFSGGASDSDGLSELDLAKRQIDELTLENRQLKKSIEDADRRIANLKSSLNATEESLRRLVDAVKAGKSSNINPETTTTTNVTTGDGLTSVGDQSAISSIKLDRIEADRLEISRLRNQLNETSTRRSEAERQLIERNFELSRIKEDFDALLQEHRQLRQECETLRHDTRQTQTLQSLVDTKESKILTLENEIRLLEDEITRLRDDGLITPNTSTSSGIDDLDKTLQVFRSNERILKSKIEMLNSEISKRECELYTLQSRLEMTDKQHQDQNHHINVLKEQVNTREHKISMLTADAEDFRKRIKEKENLLEKKSKALNSAQSAKRQIEQELTELKDQMDIKDRKISLLQKKIENIEDLLNDKETQLATVQARLSRISTERVSSDGGRIGWEETLKDKDRQIERLKEARQRSESEIVEELETQKRLNNEFKNRLDILQKELDEKTTQLMEIRDETNDYRTSRFKLETEINQLQTQLSQRNSEVTTLQMEKQLLQKQITTESDMKFLQRTAELEGQLNHYMENSSKLQTEVDRLLRTIDTEKFDKENQLNELKEELREAQNNLNNLKRSQQNERKKSSQQLEESRQREENAQSDNEILKGIITEKDGRIRELEQALRESVRLTAEREIYASGRDDETRHLEQQVRELRSNLEHFQRERNNLSAQLASAQEELTDRENQLKTLEQECFQNYLPELEKLRRSNHEANLRVAAMIKLTQGREHTLTDQDRAALSTIPLFPNISLHGTWSGMSGGLENIGATSGTGRSGYLAPYHTGSGGSLSPHLAGSAFQFIGNTSSSAGVGTVGGRASVPGQLMSSPDVIMLSRMLQEKENMLQQHLQELTRLRFQNSELEIRLKATQRELDTKSARLNILETAHLNSATGIHDLGTRSPSSNQLSKELAILRKTNQELSVKFNQLQMELDERSRGGTSTVGAYDRLKSSVGLHTTDFTEMATLRRELASAKAEREVEVASLNSQMELIKRERDDLNEKFNETKSDLTEKIHQLHTLEAEKEKLISEKDALQKKYESVLSQLSEKSEKLKQLEQDCAKSHIEEIKRLNTDLDDLKHHVGYLQNTIKNRETRIETTEKESFKLRDELTNIRKQLTTAEAEVKSLRDDAVYREERIKQIQNQYTEELARLRSTSQEQVTRIGHLEMKLDEKGHQLKSQTSEIRCQADEITRLQSTIEETSNRLSVNQKRAEEREMRLRKLENENHDLLDEIHGLRKGNTELESQIDSLRQRLLDRQESTESVTGVPLTSTRIYQPSMGLSTTSSQELDRLRKQYTEMKISCEQAQKSFEETQIQYDQMKIQYDHLQVQYEQENEKCKKLEEQLRNKINELNEQISDTRTSTQPTHPLTLKIEELHKELERKEAQITCLNKQIDRQYTSLSTTPDARHTDSTNQQLLIANLQVRLRQAIEDRDIAREQLTTNLARAETSTLDIQQQYMLDKQNLQQQITNLTQSVQNATNESERYQREFKQASSRVQQLSRQLQETQSNCDSIARQRDSLRDQLDQLKRSMGRTGSGTVTNIFGISSSTSGMRPASAGPGNYDNIPLYGTTPGTIQLSREMDRLHRECEHLQNQLRTSQESEQEAHNLVDNLKNDIKNLTNDVEQFKEQIKELEKQKNECNNELIKTQRELQTKSDEAKDRLTHTQQLLIEKTSQLENAVNQLNNVRQYCSELEQRINEMSQRLNMAESHTQQQADELKRCQQSEFECNQLRNEIKASHNEVQHLQLQLDQLNREYQNQGRRIEQMTIELSTSQANTNQMKQELQLYKERNKELELKITDTHETIKESEIETLNILHAELKDSQVIKQQLEERINSLQEDLRHTQQELDEKTRALDVLENTHLRNQSEEIINLQKELNNARVQIEELGGPIEPGSKLKGSPLKVEIDTLKKEISKREDAINRIEKECQEKHIHRIEAMQSQLRRFEEETANLNQVLDEQRIGLEERDRVIRQLRSDQAQGSLIELEKLKAEHNGCKDKIEQLNKRIATLNKQVEDQSDEILTIKLESLTASLCEKEANIALMELTAPKNTTSNQALEKLRIERDQLQQQQKQLSNTRAMLLEEKMSRR</sequence>
<feature type="coiled-coil region" evidence="9">
    <location>
        <begin position="432"/>
        <end position="535"/>
    </location>
</feature>
<evidence type="ECO:0000256" key="1">
    <source>
        <dbReference type="ARBA" id="ARBA00004245"/>
    </source>
</evidence>
<dbReference type="CTD" id="24588851"/>
<accession>A0A922LLG1</accession>
<evidence type="ECO:0008006" key="13">
    <source>
        <dbReference type="Google" id="ProtNLM"/>
    </source>
</evidence>
<feature type="coiled-coil region" evidence="9">
    <location>
        <begin position="1517"/>
        <end position="1572"/>
    </location>
</feature>
<protein>
    <recommendedName>
        <fullName evidence="13">ELKS/Rab6-interacting/CAST family member 1</fullName>
    </recommendedName>
</protein>
<evidence type="ECO:0000256" key="9">
    <source>
        <dbReference type="SAM" id="Coils"/>
    </source>
</evidence>
<proteinExistence type="predicted"/>
<name>A0A922LLG1_SCHHA</name>
<dbReference type="GO" id="GO:0048167">
    <property type="term" value="P:regulation of synaptic plasticity"/>
    <property type="evidence" value="ECO:0007669"/>
    <property type="project" value="TreeGrafter"/>
</dbReference>
<evidence type="ECO:0000256" key="5">
    <source>
        <dbReference type="ARBA" id="ARBA00023054"/>
    </source>
</evidence>
<feature type="coiled-coil region" evidence="9">
    <location>
        <begin position="2298"/>
        <end position="2396"/>
    </location>
</feature>
<keyword evidence="7" id="KW-0966">Cell projection</keyword>
<dbReference type="GO" id="GO:0030424">
    <property type="term" value="C:axon"/>
    <property type="evidence" value="ECO:0007669"/>
    <property type="project" value="UniProtKB-SubCell"/>
</dbReference>
<evidence type="ECO:0000256" key="6">
    <source>
        <dbReference type="ARBA" id="ARBA00023212"/>
    </source>
</evidence>
<dbReference type="KEGG" id="shx:MS3_00000154"/>
<feature type="coiled-coil region" evidence="9">
    <location>
        <begin position="964"/>
        <end position="1012"/>
    </location>
</feature>
<evidence type="ECO:0000256" key="4">
    <source>
        <dbReference type="ARBA" id="ARBA00023018"/>
    </source>
</evidence>
<evidence type="ECO:0000256" key="10">
    <source>
        <dbReference type="SAM" id="MobiDB-lite"/>
    </source>
</evidence>
<evidence type="ECO:0000313" key="11">
    <source>
        <dbReference type="EMBL" id="KAH9588483.1"/>
    </source>
</evidence>
<feature type="region of interest" description="Disordered" evidence="10">
    <location>
        <begin position="891"/>
        <end position="926"/>
    </location>
</feature>
<feature type="coiled-coil region" evidence="9">
    <location>
        <begin position="1288"/>
        <end position="1470"/>
    </location>
</feature>
<dbReference type="Gene3D" id="1.10.287.1490">
    <property type="match status" value="3"/>
</dbReference>
<feature type="region of interest" description="Disordered" evidence="10">
    <location>
        <begin position="1842"/>
        <end position="1877"/>
    </location>
</feature>
<feature type="coiled-coil region" evidence="9">
    <location>
        <begin position="618"/>
        <end position="817"/>
    </location>
</feature>